<proteinExistence type="predicted"/>
<gene>
    <name evidence="1" type="ORF">UV73_C0005G0112</name>
</gene>
<evidence type="ECO:0000313" key="2">
    <source>
        <dbReference type="Proteomes" id="UP000034894"/>
    </source>
</evidence>
<name>A0A0G1DJ11_9BACT</name>
<dbReference type="STRING" id="1618443.UV73_C0005G0112"/>
<organism evidence="1 2">
    <name type="scientific">Candidatus Gottesmanbacteria bacterium GW2011_GWA2_43_14</name>
    <dbReference type="NCBI Taxonomy" id="1618443"/>
    <lineage>
        <taxon>Bacteria</taxon>
        <taxon>Candidatus Gottesmaniibacteriota</taxon>
    </lineage>
</organism>
<dbReference type="EMBL" id="LCFP01000005">
    <property type="protein sequence ID" value="KKS97835.1"/>
    <property type="molecule type" value="Genomic_DNA"/>
</dbReference>
<evidence type="ECO:0000313" key="1">
    <source>
        <dbReference type="EMBL" id="KKS97835.1"/>
    </source>
</evidence>
<reference evidence="1 2" key="1">
    <citation type="journal article" date="2015" name="Nature">
        <title>rRNA introns, odd ribosomes, and small enigmatic genomes across a large radiation of phyla.</title>
        <authorList>
            <person name="Brown C.T."/>
            <person name="Hug L.A."/>
            <person name="Thomas B.C."/>
            <person name="Sharon I."/>
            <person name="Castelle C.J."/>
            <person name="Singh A."/>
            <person name="Wilkins M.J."/>
            <person name="Williams K.H."/>
            <person name="Banfield J.F."/>
        </authorList>
    </citation>
    <scope>NUCLEOTIDE SEQUENCE [LARGE SCALE GENOMIC DNA]</scope>
</reference>
<accession>A0A0G1DJ11</accession>
<dbReference type="Proteomes" id="UP000034894">
    <property type="component" value="Unassembled WGS sequence"/>
</dbReference>
<comment type="caution">
    <text evidence="1">The sequence shown here is derived from an EMBL/GenBank/DDBJ whole genome shotgun (WGS) entry which is preliminary data.</text>
</comment>
<protein>
    <submittedName>
        <fullName evidence="1">Uncharacterized protein</fullName>
    </submittedName>
</protein>
<sequence length="429" mass="48499">MSTALANLEAQENSDENHLFVLNRQNGPPKILFSLHAPGPYASLSPVLHQLVDRQLSVACISSGENGGIDSRIRNDFSNDYQENPFDLSTNLNPDLFVVSFDPQQKRLISIIEKTLAKSNPALVVIEDYPGDCRQILEEMLQKGIMPEHVLVPVTDQQESYKILYPNLSITTVGNPAFDRILPWKEEDSAQIKELFNTTPDSVVVSYIGLPTQDFPRTGFGIEVAGITTWDSLESFALQQLIKLMHSVAQLRPENHFTFIYKPHPRDNSDLMPIVNIKHPENLQVISGSQQYWETHNIQPSKIAQFSHIVFAVMSTVLDEIAIRNSLSGTTFPLPASLIPKGFSPGYMNPDPNSVFHRINFSTLPIVTNHASRLIESPDDLYRVVYDILLGRHEWLEQMKKHQEIFAQKYLFPHPDATNRIFSVINGYL</sequence>
<dbReference type="AlphaFoldDB" id="A0A0G1DJ11"/>